<dbReference type="EMBL" id="JAWJEJ010000001">
    <property type="protein sequence ID" value="MDV3457580.1"/>
    <property type="molecule type" value="Genomic_DNA"/>
</dbReference>
<evidence type="ECO:0000259" key="10">
    <source>
        <dbReference type="PROSITE" id="PS50035"/>
    </source>
</evidence>
<keyword evidence="6" id="KW-0677">Repeat</keyword>
<evidence type="ECO:0000313" key="12">
    <source>
        <dbReference type="Proteomes" id="UP001273531"/>
    </source>
</evidence>
<dbReference type="CDD" id="cd09143">
    <property type="entry name" value="PLDc_vPLD1_2_like_bac_2"/>
    <property type="match status" value="1"/>
</dbReference>
<feature type="domain" description="PLD phosphodiesterase" evidence="10">
    <location>
        <begin position="323"/>
        <end position="350"/>
    </location>
</feature>
<dbReference type="Gene3D" id="3.30.870.10">
    <property type="entry name" value="Endonuclease Chain A"/>
    <property type="match status" value="2"/>
</dbReference>
<keyword evidence="7" id="KW-0378">Hydrolase</keyword>
<sequence length="464" mass="52030">MSVIVDAEDYFRAARDAMLTAKHQILLIGWDFDARIRLADPPEQAPDAPEEVGEFITWLARRNPALNVHLLRWDIGGLKSILHARTLATIARWTLHPRIHPKLDSHHPHGASHHQKIVVIDDCLAFCGGIDMTRGRWDTRAHHDDEPRRVDPDGSRYMPWHDATTALQGPIARALGELCRERWALAGGKPIAPPPHVEACWPDCLTPHFTDVPAAISRTQPEMQGEAAIHEIEQLYLDLIARAKRTIYAESQYFASRRIAEAIARRLDEPDGPEIVIVNPQEADGWLEQVAMDTARARLVEALRKRDTHGRLRIYHPFTAGGAAIYVHAKVFVVDDTVLRVGSSNFNNRSLRLDTECDVTIECAEPGDALCTQIAAIRDDLLAEHLGCDAEEIARTIADKGSLIAAIELLRHRQGRTLRPYETPDLGDVTKWLADNEVLDPENPEDLFEPMAGGGLFRKIRKPF</sequence>
<evidence type="ECO:0000256" key="1">
    <source>
        <dbReference type="ARBA" id="ARBA00000798"/>
    </source>
</evidence>
<comment type="function">
    <text evidence="2">Could be a virulence factor.</text>
</comment>
<dbReference type="InterPro" id="IPR025202">
    <property type="entry name" value="PLD-like_dom"/>
</dbReference>
<evidence type="ECO:0000256" key="3">
    <source>
        <dbReference type="ARBA" id="ARBA00004613"/>
    </source>
</evidence>
<evidence type="ECO:0000256" key="6">
    <source>
        <dbReference type="ARBA" id="ARBA00022737"/>
    </source>
</evidence>
<keyword evidence="8" id="KW-0443">Lipid metabolism</keyword>
<evidence type="ECO:0000256" key="8">
    <source>
        <dbReference type="ARBA" id="ARBA00023098"/>
    </source>
</evidence>
<keyword evidence="5" id="KW-0964">Secreted</keyword>
<organism evidence="11 12">
    <name type="scientific">Sphingomonas agrestis</name>
    <dbReference type="NCBI Taxonomy" id="3080540"/>
    <lineage>
        <taxon>Bacteria</taxon>
        <taxon>Pseudomonadati</taxon>
        <taxon>Pseudomonadota</taxon>
        <taxon>Alphaproteobacteria</taxon>
        <taxon>Sphingomonadales</taxon>
        <taxon>Sphingomonadaceae</taxon>
        <taxon>Sphingomonas</taxon>
    </lineage>
</organism>
<comment type="subcellular location">
    <subcellularLocation>
        <location evidence="3">Secreted</location>
    </subcellularLocation>
</comment>
<dbReference type="InterPro" id="IPR015679">
    <property type="entry name" value="PLipase_D_fam"/>
</dbReference>
<protein>
    <recommendedName>
        <fullName evidence="4">Phospholipase D</fullName>
    </recommendedName>
    <alternativeName>
        <fullName evidence="9">Choline phosphatase</fullName>
    </alternativeName>
</protein>
<evidence type="ECO:0000313" key="11">
    <source>
        <dbReference type="EMBL" id="MDV3457580.1"/>
    </source>
</evidence>
<gene>
    <name evidence="11" type="ORF">RZN05_11345</name>
</gene>
<evidence type="ECO:0000256" key="4">
    <source>
        <dbReference type="ARBA" id="ARBA00018392"/>
    </source>
</evidence>
<dbReference type="SUPFAM" id="SSF56024">
    <property type="entry name" value="Phospholipase D/nuclease"/>
    <property type="match status" value="2"/>
</dbReference>
<comment type="caution">
    <text evidence="11">The sequence shown here is derived from an EMBL/GenBank/DDBJ whole genome shotgun (WGS) entry which is preliminary data.</text>
</comment>
<dbReference type="Pfam" id="PF00614">
    <property type="entry name" value="PLDc"/>
    <property type="match status" value="1"/>
</dbReference>
<dbReference type="PANTHER" id="PTHR18896:SF76">
    <property type="entry name" value="PHOSPHOLIPASE"/>
    <property type="match status" value="1"/>
</dbReference>
<comment type="catalytic activity">
    <reaction evidence="1">
        <text>a 1,2-diacyl-sn-glycero-3-phosphocholine + H2O = a 1,2-diacyl-sn-glycero-3-phosphate + choline + H(+)</text>
        <dbReference type="Rhea" id="RHEA:14445"/>
        <dbReference type="ChEBI" id="CHEBI:15354"/>
        <dbReference type="ChEBI" id="CHEBI:15377"/>
        <dbReference type="ChEBI" id="CHEBI:15378"/>
        <dbReference type="ChEBI" id="CHEBI:57643"/>
        <dbReference type="ChEBI" id="CHEBI:58608"/>
        <dbReference type="EC" id="3.1.4.4"/>
    </reaction>
</comment>
<evidence type="ECO:0000256" key="9">
    <source>
        <dbReference type="ARBA" id="ARBA00029594"/>
    </source>
</evidence>
<accession>A0ABU3Y833</accession>
<evidence type="ECO:0000256" key="7">
    <source>
        <dbReference type="ARBA" id="ARBA00022801"/>
    </source>
</evidence>
<evidence type="ECO:0000256" key="2">
    <source>
        <dbReference type="ARBA" id="ARBA00003145"/>
    </source>
</evidence>
<reference evidence="11 12" key="1">
    <citation type="submission" date="2023-10" db="EMBL/GenBank/DDBJ databases">
        <title>Sphingomonas sp. HF-S4 16S ribosomal RNA gene Genome sequencing and assembly.</title>
        <authorList>
            <person name="Lee H."/>
        </authorList>
    </citation>
    <scope>NUCLEOTIDE SEQUENCE [LARGE SCALE GENOMIC DNA]</scope>
    <source>
        <strain evidence="11 12">HF-S4</strain>
    </source>
</reference>
<dbReference type="RefSeq" id="WP_317227611.1">
    <property type="nucleotide sequence ID" value="NZ_JAWJEJ010000001.1"/>
</dbReference>
<keyword evidence="12" id="KW-1185">Reference proteome</keyword>
<name>A0ABU3Y833_9SPHN</name>
<dbReference type="InterPro" id="IPR001736">
    <property type="entry name" value="PLipase_D/transphosphatidylase"/>
</dbReference>
<proteinExistence type="predicted"/>
<dbReference type="Proteomes" id="UP001273531">
    <property type="component" value="Unassembled WGS sequence"/>
</dbReference>
<dbReference type="PANTHER" id="PTHR18896">
    <property type="entry name" value="PHOSPHOLIPASE D"/>
    <property type="match status" value="1"/>
</dbReference>
<dbReference type="PROSITE" id="PS50035">
    <property type="entry name" value="PLD"/>
    <property type="match status" value="2"/>
</dbReference>
<dbReference type="SMART" id="SM00155">
    <property type="entry name" value="PLDc"/>
    <property type="match status" value="2"/>
</dbReference>
<evidence type="ECO:0000256" key="5">
    <source>
        <dbReference type="ARBA" id="ARBA00022525"/>
    </source>
</evidence>
<feature type="domain" description="PLD phosphodiesterase" evidence="10">
    <location>
        <begin position="109"/>
        <end position="136"/>
    </location>
</feature>
<dbReference type="CDD" id="cd09140">
    <property type="entry name" value="PLDc_vPLD1_2_like_bac_1"/>
    <property type="match status" value="1"/>
</dbReference>
<dbReference type="Pfam" id="PF13091">
    <property type="entry name" value="PLDc_2"/>
    <property type="match status" value="1"/>
</dbReference>